<feature type="compositionally biased region" description="Low complexity" evidence="2">
    <location>
        <begin position="558"/>
        <end position="580"/>
    </location>
</feature>
<evidence type="ECO:0000256" key="2">
    <source>
        <dbReference type="SAM" id="MobiDB-lite"/>
    </source>
</evidence>
<dbReference type="PANTHER" id="PTHR35788:SF1">
    <property type="entry name" value="EXPORTED PROTEIN"/>
    <property type="match status" value="1"/>
</dbReference>
<dbReference type="Pfam" id="PF07501">
    <property type="entry name" value="G5"/>
    <property type="match status" value="1"/>
</dbReference>
<dbReference type="RefSeq" id="WP_101807656.1">
    <property type="nucleotide sequence ID" value="NZ_NFEZ01000001.1"/>
</dbReference>
<evidence type="ECO:0000313" key="4">
    <source>
        <dbReference type="EMBL" id="PLT48457.1"/>
    </source>
</evidence>
<organism evidence="4 5">
    <name type="scientific">Paenibacillus pasadenensis</name>
    <dbReference type="NCBI Taxonomy" id="217090"/>
    <lineage>
        <taxon>Bacteria</taxon>
        <taxon>Bacillati</taxon>
        <taxon>Bacillota</taxon>
        <taxon>Bacilli</taxon>
        <taxon>Bacillales</taxon>
        <taxon>Paenibacillaceae</taxon>
        <taxon>Paenibacillus</taxon>
    </lineage>
</organism>
<comment type="caution">
    <text evidence="4">The sequence shown here is derived from an EMBL/GenBank/DDBJ whole genome shotgun (WGS) entry which is preliminary data.</text>
</comment>
<evidence type="ECO:0000259" key="3">
    <source>
        <dbReference type="PROSITE" id="PS51109"/>
    </source>
</evidence>
<protein>
    <submittedName>
        <fullName evidence="4">Vancomycin B-type resistance protein VanW</fullName>
    </submittedName>
</protein>
<proteinExistence type="predicted"/>
<feature type="region of interest" description="Disordered" evidence="2">
    <location>
        <begin position="513"/>
        <end position="592"/>
    </location>
</feature>
<feature type="compositionally biased region" description="Low complexity" evidence="2">
    <location>
        <begin position="80"/>
        <end position="91"/>
    </location>
</feature>
<accession>A0A2N5NDN4</accession>
<keyword evidence="5" id="KW-1185">Reference proteome</keyword>
<dbReference type="InterPro" id="IPR007391">
    <property type="entry name" value="Vancomycin_resist_VanW"/>
</dbReference>
<evidence type="ECO:0000313" key="5">
    <source>
        <dbReference type="Proteomes" id="UP000234789"/>
    </source>
</evidence>
<dbReference type="Proteomes" id="UP000234789">
    <property type="component" value="Unassembled WGS sequence"/>
</dbReference>
<feature type="region of interest" description="Disordered" evidence="2">
    <location>
        <begin position="80"/>
        <end position="135"/>
    </location>
</feature>
<feature type="domain" description="G5" evidence="3">
    <location>
        <begin position="451"/>
        <end position="531"/>
    </location>
</feature>
<dbReference type="InterPro" id="IPR011098">
    <property type="entry name" value="G5_dom"/>
</dbReference>
<reference evidence="4 5" key="1">
    <citation type="submission" date="2017-05" db="EMBL/GenBank/DDBJ databases">
        <title>Functional genome analysis of Paenibacillus pasadenensis strain R16: insights on endophytic life style and antifungal activity.</title>
        <authorList>
            <person name="Passera A."/>
            <person name="Marcolungo L."/>
            <person name="Casati P."/>
            <person name="Brasca M."/>
            <person name="Quaglino F."/>
            <person name="Delledonne M."/>
        </authorList>
    </citation>
    <scope>NUCLEOTIDE SEQUENCE [LARGE SCALE GENOMIC DNA]</scope>
    <source>
        <strain evidence="4 5">R16</strain>
    </source>
</reference>
<feature type="compositionally biased region" description="Low complexity" evidence="2">
    <location>
        <begin position="541"/>
        <end position="550"/>
    </location>
</feature>
<dbReference type="EMBL" id="NFEZ01000001">
    <property type="protein sequence ID" value="PLT48457.1"/>
    <property type="molecule type" value="Genomic_DNA"/>
</dbReference>
<evidence type="ECO:0000256" key="1">
    <source>
        <dbReference type="ARBA" id="ARBA00022729"/>
    </source>
</evidence>
<name>A0A2N5NDN4_9BACL</name>
<sequence length="614" mass="64798">MKRLHLLLIVVLALTLAATAIWGMLWIYGSKDKVPAGTEAAGLPLGGLHRAEALQLLQTYRQALDSRVVTLADGTPSASFGADKPAAADAAGSGGAANGASSRAPSPGTASSGDGGAPAQAADGAPPGESGAERSRGWTLAELGLRLDASGAEAALKRLGTGSAWERAKYRWRWERQLPVRLLDDRQAFDAAIRSEWGFYDERKPVDAVRTITSYDQVVYTPGRSVMHLDLDRQHAELLRWASAGLGPAEPAPARSGARLRGLDGPALLRELGREASRETPLLLRSVAPAKTVESLKAEGVERRIASFSTDYRTSSQGRAFNVSETARTLDGWEMKPGEVFDYGEIIRITERETGYREAPVILNGQFTRGIGGGICQVSSTLYNAALRAGLEIVERRNHSVPVSYLPKGQDATFAEGVINFRFRNTTGKHLVIRATSGGGQLTIKLFGTMPREVRYSVASKTVRTLPAPVQLRRSGGLAPGQQIVQKKGRTGYIVETYRIKYVDGKEVSRVRLSRDTYKPQPSVILEGPAAAPAPAPGPEAGPEGAREAGPAGGAPTPGGSAAPTPAPAPAGDRGALAAPEGGMEGSPGDLLEDGLRVLQPEALLPGLTVKLVG</sequence>
<feature type="compositionally biased region" description="Low complexity" evidence="2">
    <location>
        <begin position="98"/>
        <end position="128"/>
    </location>
</feature>
<dbReference type="Gene3D" id="2.20.230.10">
    <property type="entry name" value="Resuscitation-promoting factor rpfb"/>
    <property type="match status" value="1"/>
</dbReference>
<keyword evidence="1" id="KW-0732">Signal</keyword>
<dbReference type="InterPro" id="IPR052913">
    <property type="entry name" value="Glycopeptide_resist_protein"/>
</dbReference>
<dbReference type="AlphaFoldDB" id="A0A2N5NDN4"/>
<gene>
    <name evidence="4" type="ORF">B8V81_0589</name>
</gene>
<dbReference type="PROSITE" id="PS51109">
    <property type="entry name" value="G5"/>
    <property type="match status" value="1"/>
</dbReference>
<dbReference type="SMART" id="SM01208">
    <property type="entry name" value="G5"/>
    <property type="match status" value="1"/>
</dbReference>
<dbReference type="PANTHER" id="PTHR35788">
    <property type="entry name" value="EXPORTED PROTEIN-RELATED"/>
    <property type="match status" value="1"/>
</dbReference>
<dbReference type="Pfam" id="PF04294">
    <property type="entry name" value="VanW"/>
    <property type="match status" value="1"/>
</dbReference>